<dbReference type="EMBL" id="BLPF01000001">
    <property type="protein sequence ID" value="GFJ78732.1"/>
    <property type="molecule type" value="Genomic_DNA"/>
</dbReference>
<accession>A0A6V8K0V8</accession>
<proteinExistence type="predicted"/>
<reference evidence="2 3" key="1">
    <citation type="submission" date="2020-03" db="EMBL/GenBank/DDBJ databases">
        <title>Whole genome shotgun sequence of Phytohabitans houttuyneae NBRC 108639.</title>
        <authorList>
            <person name="Komaki H."/>
            <person name="Tamura T."/>
        </authorList>
    </citation>
    <scope>NUCLEOTIDE SEQUENCE [LARGE SCALE GENOMIC DNA]</scope>
    <source>
        <strain evidence="2 3">NBRC 108639</strain>
    </source>
</reference>
<dbReference type="AlphaFoldDB" id="A0A6V8K0V8"/>
<keyword evidence="3" id="KW-1185">Reference proteome</keyword>
<name>A0A6V8K0V8_9ACTN</name>
<feature type="region of interest" description="Disordered" evidence="1">
    <location>
        <begin position="1"/>
        <end position="20"/>
    </location>
</feature>
<evidence type="ECO:0000313" key="2">
    <source>
        <dbReference type="EMBL" id="GFJ78732.1"/>
    </source>
</evidence>
<evidence type="ECO:0000256" key="1">
    <source>
        <dbReference type="SAM" id="MobiDB-lite"/>
    </source>
</evidence>
<sequence length="62" mass="6593">MCVPPNLGAPMRPRTDTDPRAMHVTANPVAEGVLNGPPRLTGTPARYLALEVSKGRRGADEL</sequence>
<reference evidence="2 3" key="2">
    <citation type="submission" date="2020-03" db="EMBL/GenBank/DDBJ databases">
        <authorList>
            <person name="Ichikawa N."/>
            <person name="Kimura A."/>
            <person name="Kitahashi Y."/>
            <person name="Uohara A."/>
        </authorList>
    </citation>
    <scope>NUCLEOTIDE SEQUENCE [LARGE SCALE GENOMIC DNA]</scope>
    <source>
        <strain evidence="2 3">NBRC 108639</strain>
    </source>
</reference>
<protein>
    <submittedName>
        <fullName evidence="2">Uncharacterized protein</fullName>
    </submittedName>
</protein>
<organism evidence="2 3">
    <name type="scientific">Phytohabitans houttuyneae</name>
    <dbReference type="NCBI Taxonomy" id="1076126"/>
    <lineage>
        <taxon>Bacteria</taxon>
        <taxon>Bacillati</taxon>
        <taxon>Actinomycetota</taxon>
        <taxon>Actinomycetes</taxon>
        <taxon>Micromonosporales</taxon>
        <taxon>Micromonosporaceae</taxon>
    </lineage>
</organism>
<comment type="caution">
    <text evidence="2">The sequence shown here is derived from an EMBL/GenBank/DDBJ whole genome shotgun (WGS) entry which is preliminary data.</text>
</comment>
<dbReference type="Proteomes" id="UP000482800">
    <property type="component" value="Unassembled WGS sequence"/>
</dbReference>
<evidence type="ECO:0000313" key="3">
    <source>
        <dbReference type="Proteomes" id="UP000482800"/>
    </source>
</evidence>
<gene>
    <name evidence="2" type="ORF">Phou_029120</name>
</gene>